<feature type="transmembrane region" description="Helical" evidence="9">
    <location>
        <begin position="196"/>
        <end position="217"/>
    </location>
</feature>
<feature type="transmembrane region" description="Helical" evidence="9">
    <location>
        <begin position="105"/>
        <end position="126"/>
    </location>
</feature>
<dbReference type="STRING" id="157838.AN964_04200"/>
<comment type="caution">
    <text evidence="11">The sequence shown here is derived from an EMBL/GenBank/DDBJ whole genome shotgun (WGS) entry which is preliminary data.</text>
</comment>
<evidence type="ECO:0000256" key="6">
    <source>
        <dbReference type="ARBA" id="ARBA00022989"/>
    </source>
</evidence>
<comment type="similarity">
    <text evidence="8">Belongs to the NhaC Na(+)/H(+) (TC 2.A.35) antiporter family.</text>
</comment>
<keyword evidence="3" id="KW-0050">Antiport</keyword>
<feature type="transmembrane region" description="Helical" evidence="9">
    <location>
        <begin position="237"/>
        <end position="268"/>
    </location>
</feature>
<evidence type="ECO:0000256" key="2">
    <source>
        <dbReference type="ARBA" id="ARBA00022448"/>
    </source>
</evidence>
<proteinExistence type="inferred from homology"/>
<feature type="transmembrane region" description="Helical" evidence="9">
    <location>
        <begin position="38"/>
        <end position="55"/>
    </location>
</feature>
<dbReference type="PANTHER" id="PTHR33451">
    <property type="entry name" value="MALATE-2H(+)/NA(+)-LACTATE ANTIPORTER"/>
    <property type="match status" value="1"/>
</dbReference>
<gene>
    <name evidence="11" type="ORF">AN964_04200</name>
</gene>
<evidence type="ECO:0000256" key="9">
    <source>
        <dbReference type="SAM" id="Phobius"/>
    </source>
</evidence>
<evidence type="ECO:0000259" key="10">
    <source>
        <dbReference type="Pfam" id="PF03553"/>
    </source>
</evidence>
<name>A0A0Q3TMX4_9BACI</name>
<keyword evidence="6 9" id="KW-1133">Transmembrane helix</keyword>
<keyword evidence="4" id="KW-1003">Cell membrane</keyword>
<dbReference type="OrthoDB" id="9790605at2"/>
<dbReference type="AlphaFoldDB" id="A0A0Q3TMX4"/>
<dbReference type="Proteomes" id="UP000051888">
    <property type="component" value="Unassembled WGS sequence"/>
</dbReference>
<dbReference type="PANTHER" id="PTHR33451:SF5">
    <property type="entry name" value="NA+_H+ ANTIPORTER"/>
    <property type="match status" value="1"/>
</dbReference>
<dbReference type="PATRIC" id="fig|157838.3.peg.935"/>
<protein>
    <submittedName>
        <fullName evidence="11">Sodium:proton antiporter</fullName>
    </submittedName>
</protein>
<feature type="transmembrane region" description="Helical" evidence="9">
    <location>
        <begin position="155"/>
        <end position="175"/>
    </location>
</feature>
<feature type="domain" description="Na+/H+ antiporter NhaC-like C-terminal" evidence="10">
    <location>
        <begin position="242"/>
        <end position="427"/>
    </location>
</feature>
<keyword evidence="12" id="KW-1185">Reference proteome</keyword>
<feature type="transmembrane region" description="Helical" evidence="9">
    <location>
        <begin position="289"/>
        <end position="306"/>
    </location>
</feature>
<organism evidence="11 12">
    <name type="scientific">Heyndrickxia shackletonii</name>
    <dbReference type="NCBI Taxonomy" id="157838"/>
    <lineage>
        <taxon>Bacteria</taxon>
        <taxon>Bacillati</taxon>
        <taxon>Bacillota</taxon>
        <taxon>Bacilli</taxon>
        <taxon>Bacillales</taxon>
        <taxon>Bacillaceae</taxon>
        <taxon>Heyndrickxia</taxon>
    </lineage>
</organism>
<evidence type="ECO:0000256" key="1">
    <source>
        <dbReference type="ARBA" id="ARBA00004651"/>
    </source>
</evidence>
<evidence type="ECO:0000256" key="7">
    <source>
        <dbReference type="ARBA" id="ARBA00023136"/>
    </source>
</evidence>
<dbReference type="Pfam" id="PF03553">
    <property type="entry name" value="Na_H_antiporter"/>
    <property type="match status" value="2"/>
</dbReference>
<reference evidence="11 12" key="1">
    <citation type="submission" date="2015-09" db="EMBL/GenBank/DDBJ databases">
        <title>Genome sequencing project for genomic taxonomy and phylogenomics of Bacillus-like bacteria.</title>
        <authorList>
            <person name="Liu B."/>
            <person name="Wang J."/>
            <person name="Zhu Y."/>
            <person name="Liu G."/>
            <person name="Chen Q."/>
            <person name="Chen Z."/>
            <person name="Lan J."/>
            <person name="Che J."/>
            <person name="Ge C."/>
            <person name="Shi H."/>
            <person name="Pan Z."/>
            <person name="Liu X."/>
        </authorList>
    </citation>
    <scope>NUCLEOTIDE SEQUENCE [LARGE SCALE GENOMIC DNA]</scope>
    <source>
        <strain evidence="11 12">LMG 18435</strain>
    </source>
</reference>
<keyword evidence="2" id="KW-0813">Transport</keyword>
<evidence type="ECO:0000256" key="8">
    <source>
        <dbReference type="ARBA" id="ARBA00038435"/>
    </source>
</evidence>
<evidence type="ECO:0000313" key="12">
    <source>
        <dbReference type="Proteomes" id="UP000051888"/>
    </source>
</evidence>
<feature type="transmembrane region" description="Helical" evidence="9">
    <location>
        <begin position="76"/>
        <end position="93"/>
    </location>
</feature>
<evidence type="ECO:0000256" key="5">
    <source>
        <dbReference type="ARBA" id="ARBA00022692"/>
    </source>
</evidence>
<evidence type="ECO:0000256" key="3">
    <source>
        <dbReference type="ARBA" id="ARBA00022449"/>
    </source>
</evidence>
<feature type="transmembrane region" description="Helical" evidence="9">
    <location>
        <begin position="12"/>
        <end position="32"/>
    </location>
</feature>
<evidence type="ECO:0000256" key="4">
    <source>
        <dbReference type="ARBA" id="ARBA00022475"/>
    </source>
</evidence>
<accession>A0A0Q3TMX4</accession>
<dbReference type="GO" id="GO:0015297">
    <property type="term" value="F:antiporter activity"/>
    <property type="evidence" value="ECO:0007669"/>
    <property type="project" value="UniProtKB-KW"/>
</dbReference>
<dbReference type="InterPro" id="IPR018461">
    <property type="entry name" value="Na/H_Antiport_NhaC-like_C"/>
</dbReference>
<dbReference type="InterPro" id="IPR052180">
    <property type="entry name" value="NhaC_Na-H+_Antiporter"/>
</dbReference>
<feature type="domain" description="Na+/H+ antiporter NhaC-like C-terminal" evidence="10">
    <location>
        <begin position="40"/>
        <end position="214"/>
    </location>
</feature>
<dbReference type="GO" id="GO:0005886">
    <property type="term" value="C:plasma membrane"/>
    <property type="evidence" value="ECO:0007669"/>
    <property type="project" value="UniProtKB-SubCell"/>
</dbReference>
<feature type="transmembrane region" description="Helical" evidence="9">
    <location>
        <begin position="408"/>
        <end position="427"/>
    </location>
</feature>
<keyword evidence="5 9" id="KW-0812">Transmembrane</keyword>
<evidence type="ECO:0000313" key="11">
    <source>
        <dbReference type="EMBL" id="KQL55350.1"/>
    </source>
</evidence>
<dbReference type="EMBL" id="LJJC01000004">
    <property type="protein sequence ID" value="KQL55350.1"/>
    <property type="molecule type" value="Genomic_DNA"/>
</dbReference>
<keyword evidence="7 9" id="KW-0472">Membrane</keyword>
<sequence>MPTIQKENKGSALALVPLLIFVLLFIGTGLLSKDFSKMPLSVAIIVAGAIALLMNRKETLSKKVDIFCKGAGHPNIILMVIIFILAGAFAGVAKEMGAVESTVNLGLSFLPANLLMVGLFVIACFISTSMGTSMGTVVALAPIGIGIAGQTDISMALAMATVIGGAMFGDNLSMISDTTIAAVRTQNTQMKDKFKVNFFIVLPGAILTAIILGIITLGNHANIGGEHPYEIIKVLPYVAVLIAALVGVNVLIVLLGGTIFAGIIGMAYGSYDLLGFLQTVAKGVMSMEDLAIVAIMIGGVVELIKYNSGIDFLLNFVTSKIKSKKGAEFGIAGLVSVADIATANNTISIVITGPLAKNIADEYHIDLRKSASILDLFSSCWQGIVPYGGQLLAAAGLASISPVSIIPYSFYPILMGICGIVAILIGYPKLQSKEKGINSKANPSLEEKSL</sequence>
<comment type="subcellular location">
    <subcellularLocation>
        <location evidence="1">Cell membrane</location>
        <topology evidence="1">Multi-pass membrane protein</topology>
    </subcellularLocation>
</comment>